<evidence type="ECO:0000313" key="1">
    <source>
        <dbReference type="EMBL" id="EYC32712.1"/>
    </source>
</evidence>
<organism evidence="1 2">
    <name type="scientific">Ancylostoma ceylanicum</name>
    <dbReference type="NCBI Taxonomy" id="53326"/>
    <lineage>
        <taxon>Eukaryota</taxon>
        <taxon>Metazoa</taxon>
        <taxon>Ecdysozoa</taxon>
        <taxon>Nematoda</taxon>
        <taxon>Chromadorea</taxon>
        <taxon>Rhabditida</taxon>
        <taxon>Rhabditina</taxon>
        <taxon>Rhabditomorpha</taxon>
        <taxon>Strongyloidea</taxon>
        <taxon>Ancylostomatidae</taxon>
        <taxon>Ancylostomatinae</taxon>
        <taxon>Ancylostoma</taxon>
    </lineage>
</organism>
<gene>
    <name evidence="1" type="primary">Acey_s0002.g1057</name>
    <name evidence="1" type="ORF">Y032_0002g1057</name>
</gene>
<dbReference type="AlphaFoldDB" id="A0A016W0A7"/>
<protein>
    <submittedName>
        <fullName evidence="1">Uncharacterized protein</fullName>
    </submittedName>
</protein>
<proteinExistence type="predicted"/>
<comment type="caution">
    <text evidence="1">The sequence shown here is derived from an EMBL/GenBank/DDBJ whole genome shotgun (WGS) entry which is preliminary data.</text>
</comment>
<name>A0A016W0A7_9BILA</name>
<keyword evidence="2" id="KW-1185">Reference proteome</keyword>
<accession>A0A016W0A7</accession>
<reference evidence="2" key="1">
    <citation type="journal article" date="2015" name="Nat. Genet.">
        <title>The genome and transcriptome of the zoonotic hookworm Ancylostoma ceylanicum identify infection-specific gene families.</title>
        <authorList>
            <person name="Schwarz E.M."/>
            <person name="Hu Y."/>
            <person name="Antoshechkin I."/>
            <person name="Miller M.M."/>
            <person name="Sternberg P.W."/>
            <person name="Aroian R.V."/>
        </authorList>
    </citation>
    <scope>NUCLEOTIDE SEQUENCE</scope>
    <source>
        <strain evidence="2">HY135</strain>
    </source>
</reference>
<evidence type="ECO:0000313" key="2">
    <source>
        <dbReference type="Proteomes" id="UP000024635"/>
    </source>
</evidence>
<dbReference type="EMBL" id="JARK01001338">
    <property type="protein sequence ID" value="EYC32712.1"/>
    <property type="molecule type" value="Genomic_DNA"/>
</dbReference>
<sequence length="88" mass="9651">MRKLTRCSTNMRDVEPHTTMRECHQQTTENCSAVVHELIGGNLISYTLGGSGISSLVIDNCSFLLFILGFRIGIQNASSVFLAEISCL</sequence>
<dbReference type="Proteomes" id="UP000024635">
    <property type="component" value="Unassembled WGS sequence"/>
</dbReference>